<feature type="domain" description="Helicase ATP-binding" evidence="8">
    <location>
        <begin position="172"/>
        <end position="338"/>
    </location>
</feature>
<evidence type="ECO:0000259" key="9">
    <source>
        <dbReference type="PROSITE" id="PS51194"/>
    </source>
</evidence>
<dbReference type="Gene3D" id="3.40.50.10810">
    <property type="entry name" value="Tandem AAA-ATPase domain"/>
    <property type="match status" value="1"/>
</dbReference>
<evidence type="ECO:0000256" key="2">
    <source>
        <dbReference type="ARBA" id="ARBA00022741"/>
    </source>
</evidence>
<dbReference type="InterPro" id="IPR038718">
    <property type="entry name" value="SNF2-like_sf"/>
</dbReference>
<evidence type="ECO:0000313" key="10">
    <source>
        <dbReference type="EMBL" id="KIK50982.1"/>
    </source>
</evidence>
<keyword evidence="1" id="KW-0479">Metal-binding</keyword>
<name>A0A0D0C0A7_9AGAR</name>
<dbReference type="HOGENOM" id="CLU_000315_32_0_1"/>
<evidence type="ECO:0000256" key="6">
    <source>
        <dbReference type="ARBA" id="ARBA00022840"/>
    </source>
</evidence>
<dbReference type="InterPro" id="IPR049730">
    <property type="entry name" value="SNF2/RAD54-like_C"/>
</dbReference>
<dbReference type="Proteomes" id="UP000053593">
    <property type="component" value="Unassembled WGS sequence"/>
</dbReference>
<dbReference type="InterPro" id="IPR001650">
    <property type="entry name" value="Helicase_C-like"/>
</dbReference>
<dbReference type="PROSITE" id="PS51192">
    <property type="entry name" value="HELICASE_ATP_BIND_1"/>
    <property type="match status" value="1"/>
</dbReference>
<reference evidence="10 11" key="1">
    <citation type="submission" date="2014-04" db="EMBL/GenBank/DDBJ databases">
        <title>Evolutionary Origins and Diversification of the Mycorrhizal Mutualists.</title>
        <authorList>
            <consortium name="DOE Joint Genome Institute"/>
            <consortium name="Mycorrhizal Genomics Consortium"/>
            <person name="Kohler A."/>
            <person name="Kuo A."/>
            <person name="Nagy L.G."/>
            <person name="Floudas D."/>
            <person name="Copeland A."/>
            <person name="Barry K.W."/>
            <person name="Cichocki N."/>
            <person name="Veneault-Fourrey C."/>
            <person name="LaButti K."/>
            <person name="Lindquist E.A."/>
            <person name="Lipzen A."/>
            <person name="Lundell T."/>
            <person name="Morin E."/>
            <person name="Murat C."/>
            <person name="Riley R."/>
            <person name="Ohm R."/>
            <person name="Sun H."/>
            <person name="Tunlid A."/>
            <person name="Henrissat B."/>
            <person name="Grigoriev I.V."/>
            <person name="Hibbett D.S."/>
            <person name="Martin F."/>
        </authorList>
    </citation>
    <scope>NUCLEOTIDE SEQUENCE [LARGE SCALE GENOMIC DNA]</scope>
    <source>
        <strain evidence="10 11">FD-317 M1</strain>
    </source>
</reference>
<dbReference type="Gene3D" id="3.30.40.10">
    <property type="entry name" value="Zinc/RING finger domain, C3HC4 (zinc finger)"/>
    <property type="match status" value="1"/>
</dbReference>
<dbReference type="PANTHER" id="PTHR10799">
    <property type="entry name" value="SNF2/RAD54 HELICASE FAMILY"/>
    <property type="match status" value="1"/>
</dbReference>
<evidence type="ECO:0000256" key="3">
    <source>
        <dbReference type="ARBA" id="ARBA00022771"/>
    </source>
</evidence>
<dbReference type="CDD" id="cd17919">
    <property type="entry name" value="DEXHc_Snf"/>
    <property type="match status" value="1"/>
</dbReference>
<dbReference type="SUPFAM" id="SSF52540">
    <property type="entry name" value="P-loop containing nucleoside triphosphate hydrolases"/>
    <property type="match status" value="2"/>
</dbReference>
<dbReference type="SMART" id="SM00487">
    <property type="entry name" value="DEXDc"/>
    <property type="match status" value="1"/>
</dbReference>
<dbReference type="GO" id="GO:0016787">
    <property type="term" value="F:hydrolase activity"/>
    <property type="evidence" value="ECO:0007669"/>
    <property type="project" value="UniProtKB-KW"/>
</dbReference>
<dbReference type="Gene3D" id="3.40.50.300">
    <property type="entry name" value="P-loop containing nucleotide triphosphate hydrolases"/>
    <property type="match status" value="1"/>
</dbReference>
<dbReference type="CDD" id="cd18793">
    <property type="entry name" value="SF2_C_SNF"/>
    <property type="match status" value="1"/>
</dbReference>
<dbReference type="SUPFAM" id="SSF57903">
    <property type="entry name" value="FYVE/PHD zinc finger"/>
    <property type="match status" value="1"/>
</dbReference>
<dbReference type="GO" id="GO:0005524">
    <property type="term" value="F:ATP binding"/>
    <property type="evidence" value="ECO:0007669"/>
    <property type="project" value="InterPro"/>
</dbReference>
<evidence type="ECO:0000256" key="1">
    <source>
        <dbReference type="ARBA" id="ARBA00022723"/>
    </source>
</evidence>
<organism evidence="10 11">
    <name type="scientific">Collybiopsis luxurians FD-317 M1</name>
    <dbReference type="NCBI Taxonomy" id="944289"/>
    <lineage>
        <taxon>Eukaryota</taxon>
        <taxon>Fungi</taxon>
        <taxon>Dikarya</taxon>
        <taxon>Basidiomycota</taxon>
        <taxon>Agaricomycotina</taxon>
        <taxon>Agaricomycetes</taxon>
        <taxon>Agaricomycetidae</taxon>
        <taxon>Agaricales</taxon>
        <taxon>Marasmiineae</taxon>
        <taxon>Omphalotaceae</taxon>
        <taxon>Collybiopsis</taxon>
        <taxon>Collybiopsis luxurians</taxon>
    </lineage>
</organism>
<feature type="domain" description="Helicase C-terminal" evidence="9">
    <location>
        <begin position="504"/>
        <end position="664"/>
    </location>
</feature>
<dbReference type="EMBL" id="KN834876">
    <property type="protein sequence ID" value="KIK50982.1"/>
    <property type="molecule type" value="Genomic_DNA"/>
</dbReference>
<keyword evidence="3" id="KW-0863">Zinc-finger</keyword>
<proteinExistence type="predicted"/>
<evidence type="ECO:0000259" key="8">
    <source>
        <dbReference type="PROSITE" id="PS51192"/>
    </source>
</evidence>
<dbReference type="InterPro" id="IPR013083">
    <property type="entry name" value="Znf_RING/FYVE/PHD"/>
</dbReference>
<dbReference type="InterPro" id="IPR001965">
    <property type="entry name" value="Znf_PHD"/>
</dbReference>
<sequence>MAENIAVASAQDDELDFLSDSSMLSVVHSVSAPVQKVHFPEESGRRRSLRAKTSSSLVLQTSTTQKAPRKRPSSSVGTAEISRKKAKKSEDKKANTAAHSSRKVNRDARRTAWLLKHRHLFEPLLPSSGNFFTSLKADAQARSFAPLREIEQPKLVMGQMKDYQITGLSFLAHMFNNGMNAILGDEMGLGKTLQTLSLFAYIAEKNPGDRLDPHLIICPLSVLSSWEAEAARWLPSMTTVRFHGSENERNRLHNTLRESHFDILITTYESYALDDSWFKSRHWTYCVLDEGHKIKNSETIVAQKLQGLNAIYRLILTGTPIQNNLTELWSLLHYLYPFIFTPKTAQLFRSSFDLTKGSYSLPFLTAAQKLLQVVMIRRTKANVAFDVPPRVEQTIFIPLTEMQRFWYMRMITRMDSVDFREIFDEKVKLEDGSVQSGRNELLSLLEEEEKDAEKGKNVNQWKKLMNLLLQLRRICDHPYTLKQVEPDPYYLGEHVVTASSKLIAIDKILADILPKGEKVLIFSQWTSMLDVLEDMMSLRNIKYARLDGSTPRPRRALDIKLFQHEKSVIQVYLIATKAGGLGINLTKATTVIMADSDWNPQNDIQAIARAHRIGQTKTVKVYRLICAGSVEDQMLDRLRRKLFLSLKIMGSDNPDSTSNSTGMSSSALLDILRKGSSALLPGDDMDLEKFIRAPIQEILEMSKAREDARDEKIAQSLEVRDDADGHAQQLLANAEEEERRLLSGVAQVSCRLFEGRMLERSGDKSNAQIAEEWTNMKKRVSKGKETIVIGGMTFIVDPDPDTEMDKAGGKDADKLTLSAAGTKKVKMGSEEWCHVCEDGGELYLCARCPRVFHASCRGLTRGQAQNASSVFCSQHTCCDCSRGAGDAGGMLFRCRTCYRAFCEDCLPEPFDPIGESIPEFTLLNYRETPSAYFINCAHCLEKAEADSHWKAEWDKTFRHAEWTLKQRYTDADLNI</sequence>
<accession>A0A0D0C0A7</accession>
<dbReference type="InterPro" id="IPR014001">
    <property type="entry name" value="Helicase_ATP-bd"/>
</dbReference>
<protein>
    <submittedName>
        <fullName evidence="10">Uncharacterized protein</fullName>
    </submittedName>
</protein>
<keyword evidence="5" id="KW-0862">Zinc</keyword>
<dbReference type="OrthoDB" id="448448at2759"/>
<keyword evidence="6" id="KW-0067">ATP-binding</keyword>
<dbReference type="AlphaFoldDB" id="A0A0D0C0A7"/>
<evidence type="ECO:0000313" key="11">
    <source>
        <dbReference type="Proteomes" id="UP000053593"/>
    </source>
</evidence>
<keyword evidence="11" id="KW-1185">Reference proteome</keyword>
<evidence type="ECO:0000256" key="4">
    <source>
        <dbReference type="ARBA" id="ARBA00022801"/>
    </source>
</evidence>
<dbReference type="GO" id="GO:0008270">
    <property type="term" value="F:zinc ion binding"/>
    <property type="evidence" value="ECO:0007669"/>
    <property type="project" value="UniProtKB-KW"/>
</dbReference>
<keyword evidence="4" id="KW-0378">Hydrolase</keyword>
<dbReference type="Pfam" id="PF00271">
    <property type="entry name" value="Helicase_C"/>
    <property type="match status" value="1"/>
</dbReference>
<feature type="region of interest" description="Disordered" evidence="7">
    <location>
        <begin position="38"/>
        <end position="104"/>
    </location>
</feature>
<dbReference type="InterPro" id="IPR000330">
    <property type="entry name" value="SNF2_N"/>
</dbReference>
<dbReference type="InterPro" id="IPR011011">
    <property type="entry name" value="Znf_FYVE_PHD"/>
</dbReference>
<dbReference type="InterPro" id="IPR027417">
    <property type="entry name" value="P-loop_NTPase"/>
</dbReference>
<evidence type="ECO:0000256" key="7">
    <source>
        <dbReference type="SAM" id="MobiDB-lite"/>
    </source>
</evidence>
<keyword evidence="2" id="KW-0547">Nucleotide-binding</keyword>
<feature type="compositionally biased region" description="Low complexity" evidence="7">
    <location>
        <begin position="53"/>
        <end position="65"/>
    </location>
</feature>
<gene>
    <name evidence="10" type="ORF">GYMLUDRAFT_208922</name>
</gene>
<dbReference type="Pfam" id="PF00176">
    <property type="entry name" value="SNF2-rel_dom"/>
    <property type="match status" value="1"/>
</dbReference>
<dbReference type="SMART" id="SM00490">
    <property type="entry name" value="HELICc"/>
    <property type="match status" value="1"/>
</dbReference>
<dbReference type="SMART" id="SM00249">
    <property type="entry name" value="PHD"/>
    <property type="match status" value="2"/>
</dbReference>
<evidence type="ECO:0000256" key="5">
    <source>
        <dbReference type="ARBA" id="ARBA00022833"/>
    </source>
</evidence>
<dbReference type="PROSITE" id="PS51194">
    <property type="entry name" value="HELICASE_CTER"/>
    <property type="match status" value="1"/>
</dbReference>